<reference evidence="1 2" key="1">
    <citation type="submission" date="2016-10" db="EMBL/GenBank/DDBJ databases">
        <authorList>
            <person name="de Groot N.N."/>
        </authorList>
    </citation>
    <scope>NUCLEOTIDE SEQUENCE [LARGE SCALE GENOMIC DNA]</scope>
    <source>
        <strain evidence="1 2">ATCC 35958</strain>
    </source>
</reference>
<sequence>MKSMANRMKAAVTPVDKFAAAEAAMATGTLQTAANVVSSVQLTSTVPQSSALFVPGSRVTRKESAGDSAIIRETFSLPPSDSALIDQLRQRSAAQGVMLNRSEILRAGLAALNMLPDSKLVEISNLVPKMKTGRPKLF</sequence>
<gene>
    <name evidence="1" type="ORF">SAMN02982919_03170</name>
</gene>
<accession>A0A1H9SLZ2</accession>
<dbReference type="RefSeq" id="WP_091459294.1">
    <property type="nucleotide sequence ID" value="NZ_FOGD01000020.1"/>
</dbReference>
<dbReference type="Proteomes" id="UP000199766">
    <property type="component" value="Unassembled WGS sequence"/>
</dbReference>
<protein>
    <submittedName>
        <fullName evidence="1">Uncharacterized protein</fullName>
    </submittedName>
</protein>
<evidence type="ECO:0000313" key="1">
    <source>
        <dbReference type="EMBL" id="SER86022.1"/>
    </source>
</evidence>
<keyword evidence="2" id="KW-1185">Reference proteome</keyword>
<proteinExistence type="predicted"/>
<name>A0A1H9SLZ2_9BURK</name>
<dbReference type="EMBL" id="FOGD01000020">
    <property type="protein sequence ID" value="SER86022.1"/>
    <property type="molecule type" value="Genomic_DNA"/>
</dbReference>
<dbReference type="OrthoDB" id="8913841at2"/>
<evidence type="ECO:0000313" key="2">
    <source>
        <dbReference type="Proteomes" id="UP000199766"/>
    </source>
</evidence>
<organism evidence="1 2">
    <name type="scientific">Giesbergeria anulus</name>
    <dbReference type="NCBI Taxonomy" id="180197"/>
    <lineage>
        <taxon>Bacteria</taxon>
        <taxon>Pseudomonadati</taxon>
        <taxon>Pseudomonadota</taxon>
        <taxon>Betaproteobacteria</taxon>
        <taxon>Burkholderiales</taxon>
        <taxon>Comamonadaceae</taxon>
        <taxon>Giesbergeria</taxon>
    </lineage>
</organism>
<dbReference type="STRING" id="180197.SAMN02982919_03170"/>
<dbReference type="AlphaFoldDB" id="A0A1H9SLZ2"/>